<feature type="region of interest" description="Disordered" evidence="6">
    <location>
        <begin position="72"/>
        <end position="98"/>
    </location>
</feature>
<dbReference type="GO" id="GO:0008483">
    <property type="term" value="F:transaminase activity"/>
    <property type="evidence" value="ECO:0007669"/>
    <property type="project" value="UniProtKB-KW"/>
</dbReference>
<dbReference type="Gene3D" id="3.40.640.10">
    <property type="entry name" value="Type I PLP-dependent aspartate aminotransferase-like (Major domain)"/>
    <property type="match status" value="1"/>
</dbReference>
<evidence type="ECO:0000256" key="1">
    <source>
        <dbReference type="ARBA" id="ARBA00005384"/>
    </source>
</evidence>
<comment type="similarity">
    <text evidence="1">In the C-terminal section; belongs to the class-I pyridoxal-phosphate-dependent aminotransferase family.</text>
</comment>
<keyword evidence="4" id="KW-0238">DNA-binding</keyword>
<evidence type="ECO:0000256" key="5">
    <source>
        <dbReference type="ARBA" id="ARBA00023163"/>
    </source>
</evidence>
<name>A0ABV3DFZ8_9ACTN</name>
<keyword evidence="5" id="KW-0804">Transcription</keyword>
<dbReference type="Gene3D" id="1.10.10.10">
    <property type="entry name" value="Winged helix-like DNA-binding domain superfamily/Winged helix DNA-binding domain"/>
    <property type="match status" value="1"/>
</dbReference>
<dbReference type="Pfam" id="PF00155">
    <property type="entry name" value="Aminotran_1_2"/>
    <property type="match status" value="1"/>
</dbReference>
<evidence type="ECO:0000256" key="4">
    <source>
        <dbReference type="ARBA" id="ARBA00023125"/>
    </source>
</evidence>
<evidence type="ECO:0000256" key="2">
    <source>
        <dbReference type="ARBA" id="ARBA00022898"/>
    </source>
</evidence>
<dbReference type="RefSeq" id="WP_358353555.1">
    <property type="nucleotide sequence ID" value="NZ_JBEZFP010000030.1"/>
</dbReference>
<accession>A0ABV3DFZ8</accession>
<reference evidence="8 9" key="1">
    <citation type="submission" date="2024-06" db="EMBL/GenBank/DDBJ databases">
        <title>The Natural Products Discovery Center: Release of the First 8490 Sequenced Strains for Exploring Actinobacteria Biosynthetic Diversity.</title>
        <authorList>
            <person name="Kalkreuter E."/>
            <person name="Kautsar S.A."/>
            <person name="Yang D."/>
            <person name="Bader C.D."/>
            <person name="Teijaro C.N."/>
            <person name="Fluegel L."/>
            <person name="Davis C.M."/>
            <person name="Simpson J.R."/>
            <person name="Lauterbach L."/>
            <person name="Steele A.D."/>
            <person name="Gui C."/>
            <person name="Meng S."/>
            <person name="Li G."/>
            <person name="Viehrig K."/>
            <person name="Ye F."/>
            <person name="Su P."/>
            <person name="Kiefer A.F."/>
            <person name="Nichols A."/>
            <person name="Cepeda A.J."/>
            <person name="Yan W."/>
            <person name="Fan B."/>
            <person name="Jiang Y."/>
            <person name="Adhikari A."/>
            <person name="Zheng C.-J."/>
            <person name="Schuster L."/>
            <person name="Cowan T.M."/>
            <person name="Smanski M.J."/>
            <person name="Chevrette M.G."/>
            <person name="De Carvalho L.P.S."/>
            <person name="Shen B."/>
        </authorList>
    </citation>
    <scope>NUCLEOTIDE SEQUENCE [LARGE SCALE GENOMIC DNA]</scope>
    <source>
        <strain evidence="8 9">NPDC048946</strain>
    </source>
</reference>
<dbReference type="InterPro" id="IPR036390">
    <property type="entry name" value="WH_DNA-bd_sf"/>
</dbReference>
<dbReference type="InterPro" id="IPR015421">
    <property type="entry name" value="PyrdxlP-dep_Trfase_major"/>
</dbReference>
<dbReference type="InterPro" id="IPR015424">
    <property type="entry name" value="PyrdxlP-dep_Trfase"/>
</dbReference>
<keyword evidence="8" id="KW-0032">Aminotransferase</keyword>
<dbReference type="PANTHER" id="PTHR46577">
    <property type="entry name" value="HTH-TYPE TRANSCRIPTIONAL REGULATORY PROTEIN GABR"/>
    <property type="match status" value="1"/>
</dbReference>
<proteinExistence type="inferred from homology"/>
<evidence type="ECO:0000313" key="9">
    <source>
        <dbReference type="Proteomes" id="UP001551482"/>
    </source>
</evidence>
<dbReference type="Pfam" id="PF00392">
    <property type="entry name" value="GntR"/>
    <property type="match status" value="1"/>
</dbReference>
<dbReference type="CDD" id="cd00609">
    <property type="entry name" value="AAT_like"/>
    <property type="match status" value="1"/>
</dbReference>
<comment type="caution">
    <text evidence="8">The sequence shown here is derived from an EMBL/GenBank/DDBJ whole genome shotgun (WGS) entry which is preliminary data.</text>
</comment>
<dbReference type="InterPro" id="IPR004839">
    <property type="entry name" value="Aminotransferase_I/II_large"/>
</dbReference>
<keyword evidence="3" id="KW-0805">Transcription regulation</keyword>
<dbReference type="SMART" id="SM00345">
    <property type="entry name" value="HTH_GNTR"/>
    <property type="match status" value="1"/>
</dbReference>
<dbReference type="PRINTS" id="PR00035">
    <property type="entry name" value="HTHGNTR"/>
</dbReference>
<dbReference type="CDD" id="cd07377">
    <property type="entry name" value="WHTH_GntR"/>
    <property type="match status" value="1"/>
</dbReference>
<dbReference type="EMBL" id="JBEZFP010000030">
    <property type="protein sequence ID" value="MEU8134684.1"/>
    <property type="molecule type" value="Genomic_DNA"/>
</dbReference>
<dbReference type="Proteomes" id="UP001551482">
    <property type="component" value="Unassembled WGS sequence"/>
</dbReference>
<dbReference type="InterPro" id="IPR036388">
    <property type="entry name" value="WH-like_DNA-bd_sf"/>
</dbReference>
<organism evidence="8 9">
    <name type="scientific">Streptodolium elevatio</name>
    <dbReference type="NCBI Taxonomy" id="3157996"/>
    <lineage>
        <taxon>Bacteria</taxon>
        <taxon>Bacillati</taxon>
        <taxon>Actinomycetota</taxon>
        <taxon>Actinomycetes</taxon>
        <taxon>Kitasatosporales</taxon>
        <taxon>Streptomycetaceae</taxon>
        <taxon>Streptodolium</taxon>
    </lineage>
</organism>
<sequence>MGDLLVGIDRARGAVGAQITAGLRDAVRTGRLAPGDRLPSSRALATDLGVSRGMVVEAYEQLVAEGYLTSRHGSGTRVADIPESRAPGGPDEPRDANDISVLPYDLKPGTSDMSAFPRAAWLAATRHALATVPHSRLSYGDPGGVPELRTALAAYLGRVRAANAAPDRIVVVGGVAQGIALMVQALAARGHTLLAVEDPSSATQRGLLRSNGLPIVGVPVDGEGIDVAALARTGARAVLVTPAHQYPTGVVLSPERRAQLTGWARDVDGLIVEDDYDAEFRYDRDPVGCLQGLDPDRVVHLGSTSKALAPGMRLGWAVVPHTWLEQVRELKQYADLGSAVINQFAFVQLLESGGYDRHLRAMRLRYRGRRDAVADAFAEFLPKAQVNGIRAGLHLYVELPPGSREDAVVAAAAARGVRVEPVGPMREPGPDAPPALVLGYASLGEDRLREAVSRLADACREASGD</sequence>
<feature type="domain" description="HTH gntR-type" evidence="7">
    <location>
        <begin position="13"/>
        <end position="81"/>
    </location>
</feature>
<keyword evidence="8" id="KW-0808">Transferase</keyword>
<dbReference type="PROSITE" id="PS50949">
    <property type="entry name" value="HTH_GNTR"/>
    <property type="match status" value="1"/>
</dbReference>
<gene>
    <name evidence="8" type="ORF">AB0C36_14355</name>
</gene>
<dbReference type="InterPro" id="IPR000524">
    <property type="entry name" value="Tscrpt_reg_HTH_GntR"/>
</dbReference>
<dbReference type="SUPFAM" id="SSF53383">
    <property type="entry name" value="PLP-dependent transferases"/>
    <property type="match status" value="1"/>
</dbReference>
<dbReference type="InterPro" id="IPR051446">
    <property type="entry name" value="HTH_trans_reg/aminotransferase"/>
</dbReference>
<evidence type="ECO:0000256" key="3">
    <source>
        <dbReference type="ARBA" id="ARBA00023015"/>
    </source>
</evidence>
<evidence type="ECO:0000256" key="6">
    <source>
        <dbReference type="SAM" id="MobiDB-lite"/>
    </source>
</evidence>
<evidence type="ECO:0000313" key="8">
    <source>
        <dbReference type="EMBL" id="MEU8134684.1"/>
    </source>
</evidence>
<keyword evidence="2" id="KW-0663">Pyridoxal phosphate</keyword>
<dbReference type="PANTHER" id="PTHR46577:SF1">
    <property type="entry name" value="HTH-TYPE TRANSCRIPTIONAL REGULATORY PROTEIN GABR"/>
    <property type="match status" value="1"/>
</dbReference>
<evidence type="ECO:0000259" key="7">
    <source>
        <dbReference type="PROSITE" id="PS50949"/>
    </source>
</evidence>
<protein>
    <submittedName>
        <fullName evidence="8">PLP-dependent aminotransferase family protein</fullName>
    </submittedName>
</protein>
<dbReference type="SUPFAM" id="SSF46785">
    <property type="entry name" value="Winged helix' DNA-binding domain"/>
    <property type="match status" value="1"/>
</dbReference>
<keyword evidence="9" id="KW-1185">Reference proteome</keyword>